<dbReference type="PANTHER" id="PTHR11240:SF22">
    <property type="entry name" value="RIBONUCLEASE T2"/>
    <property type="match status" value="1"/>
</dbReference>
<dbReference type="PANTHER" id="PTHR11240">
    <property type="entry name" value="RIBONUCLEASE T2"/>
    <property type="match status" value="1"/>
</dbReference>
<dbReference type="Gene3D" id="1.10.287.2250">
    <property type="match status" value="1"/>
</dbReference>
<keyword evidence="7" id="KW-1185">Reference proteome</keyword>
<proteinExistence type="inferred from homology"/>
<dbReference type="PROSITE" id="PS00530">
    <property type="entry name" value="RNASE_T2_1"/>
    <property type="match status" value="1"/>
</dbReference>
<dbReference type="InterPro" id="IPR038765">
    <property type="entry name" value="Papain-like_cys_pep_sf"/>
</dbReference>
<sequence>MAQKFAIFISNLNYIIESNARINSPSSHILGLNKFSDWSPEEFKETYLNLEIPTDNDIELNDLPYIALHSPIDLRVKGVVSAIKNQWSFVQPIPNFFSVHGLWPSTRHKDQPRDCNSTYTFPPNEKDIKNKWNPDLFNNINQYWISLQKTKYKLWSGEWKHHGTCAKKDANISLNVEEYFSKTVDAYFKYKVQDVLNPLSQQKVPIIPGKEYSFDTLIAAFKAAFNNTDVSLKCTMIEDPTTKLLKEQHLREVLIYMDNDLNKIEVEEEYKITECDKNKEVIFTGK</sequence>
<dbReference type="Gramene" id="OIW04976">
    <property type="protein sequence ID" value="OIW04976"/>
    <property type="gene ID" value="TanjilG_01172"/>
</dbReference>
<evidence type="ECO:0000259" key="5">
    <source>
        <dbReference type="Pfam" id="PF08246"/>
    </source>
</evidence>
<dbReference type="InterPro" id="IPR001568">
    <property type="entry name" value="RNase_T2-like"/>
</dbReference>
<dbReference type="GO" id="GO:0003723">
    <property type="term" value="F:RNA binding"/>
    <property type="evidence" value="ECO:0007669"/>
    <property type="project" value="InterPro"/>
</dbReference>
<accession>A0A1J7GWM4</accession>
<name>A0A1J7GWM4_LUPAN</name>
<keyword evidence="3" id="KW-0456">Lyase</keyword>
<evidence type="ECO:0000256" key="3">
    <source>
        <dbReference type="ARBA" id="ARBA00023239"/>
    </source>
</evidence>
<dbReference type="Pfam" id="PF08246">
    <property type="entry name" value="Inhibitor_I29"/>
    <property type="match status" value="1"/>
</dbReference>
<reference evidence="6 7" key="1">
    <citation type="journal article" date="2017" name="Plant Biotechnol. J.">
        <title>A comprehensive draft genome sequence for lupin (Lupinus angustifolius), an emerging health food: insights into plant-microbe interactions and legume evolution.</title>
        <authorList>
            <person name="Hane J.K."/>
            <person name="Ming Y."/>
            <person name="Kamphuis L.G."/>
            <person name="Nelson M.N."/>
            <person name="Garg G."/>
            <person name="Atkins C.A."/>
            <person name="Bayer P.E."/>
            <person name="Bravo A."/>
            <person name="Bringans S."/>
            <person name="Cannon S."/>
            <person name="Edwards D."/>
            <person name="Foley R."/>
            <person name="Gao L.L."/>
            <person name="Harrison M.J."/>
            <person name="Huang W."/>
            <person name="Hurgobin B."/>
            <person name="Li S."/>
            <person name="Liu C.W."/>
            <person name="McGrath A."/>
            <person name="Morahan G."/>
            <person name="Murray J."/>
            <person name="Weller J."/>
            <person name="Jian J."/>
            <person name="Singh K.B."/>
        </authorList>
    </citation>
    <scope>NUCLEOTIDE SEQUENCE [LARGE SCALE GENOMIC DNA]</scope>
    <source>
        <strain evidence="7">cv. Tanjil</strain>
        <tissue evidence="6">Whole plant</tissue>
    </source>
</reference>
<keyword evidence="2" id="KW-0378">Hydrolase</keyword>
<evidence type="ECO:0000256" key="2">
    <source>
        <dbReference type="ARBA" id="ARBA00022722"/>
    </source>
</evidence>
<protein>
    <recommendedName>
        <fullName evidence="5">Cathepsin propeptide inhibitor domain-containing protein</fullName>
    </recommendedName>
</protein>
<dbReference type="GO" id="GO:0033897">
    <property type="term" value="F:ribonuclease T2 activity"/>
    <property type="evidence" value="ECO:0007669"/>
    <property type="project" value="InterPro"/>
</dbReference>
<keyword evidence="2" id="KW-0540">Nuclease</keyword>
<dbReference type="InterPro" id="IPR018188">
    <property type="entry name" value="RNase_T2_His_AS_1"/>
</dbReference>
<evidence type="ECO:0000256" key="1">
    <source>
        <dbReference type="ARBA" id="ARBA00007469"/>
    </source>
</evidence>
<dbReference type="InterPro" id="IPR013201">
    <property type="entry name" value="Prot_inhib_I29"/>
</dbReference>
<gene>
    <name evidence="6" type="ORF">TanjilG_01172</name>
</gene>
<dbReference type="Gene3D" id="3.90.730.10">
    <property type="entry name" value="Ribonuclease T2-like"/>
    <property type="match status" value="1"/>
</dbReference>
<dbReference type="GO" id="GO:0006401">
    <property type="term" value="P:RNA catabolic process"/>
    <property type="evidence" value="ECO:0007669"/>
    <property type="project" value="UniProtKB-ARBA"/>
</dbReference>
<dbReference type="EMBL" id="CM007369">
    <property type="protein sequence ID" value="OIW04976.1"/>
    <property type="molecule type" value="Genomic_DNA"/>
</dbReference>
<organism evidence="6 7">
    <name type="scientific">Lupinus angustifolius</name>
    <name type="common">Narrow-leaved blue lupine</name>
    <dbReference type="NCBI Taxonomy" id="3871"/>
    <lineage>
        <taxon>Eukaryota</taxon>
        <taxon>Viridiplantae</taxon>
        <taxon>Streptophyta</taxon>
        <taxon>Embryophyta</taxon>
        <taxon>Tracheophyta</taxon>
        <taxon>Spermatophyta</taxon>
        <taxon>Magnoliopsida</taxon>
        <taxon>eudicotyledons</taxon>
        <taxon>Gunneridae</taxon>
        <taxon>Pentapetalae</taxon>
        <taxon>rosids</taxon>
        <taxon>fabids</taxon>
        <taxon>Fabales</taxon>
        <taxon>Fabaceae</taxon>
        <taxon>Papilionoideae</taxon>
        <taxon>50 kb inversion clade</taxon>
        <taxon>genistoids sensu lato</taxon>
        <taxon>core genistoids</taxon>
        <taxon>Genisteae</taxon>
        <taxon>Lupinus</taxon>
    </lineage>
</organism>
<evidence type="ECO:0000256" key="4">
    <source>
        <dbReference type="RuleBase" id="RU004328"/>
    </source>
</evidence>
<comment type="similarity">
    <text evidence="1 4">Belongs to the RNase T2 family.</text>
</comment>
<dbReference type="Pfam" id="PF00445">
    <property type="entry name" value="Ribonuclease_T2"/>
    <property type="match status" value="1"/>
</dbReference>
<evidence type="ECO:0000313" key="7">
    <source>
        <dbReference type="Proteomes" id="UP000188354"/>
    </source>
</evidence>
<evidence type="ECO:0000313" key="6">
    <source>
        <dbReference type="EMBL" id="OIW04976.1"/>
    </source>
</evidence>
<dbReference type="InterPro" id="IPR036430">
    <property type="entry name" value="RNase_T2-like_sf"/>
</dbReference>
<dbReference type="AlphaFoldDB" id="A0A1J7GWM4"/>
<dbReference type="SUPFAM" id="SSF54001">
    <property type="entry name" value="Cysteine proteinases"/>
    <property type="match status" value="1"/>
</dbReference>
<dbReference type="SUPFAM" id="SSF55895">
    <property type="entry name" value="Ribonuclease Rh-like"/>
    <property type="match status" value="1"/>
</dbReference>
<dbReference type="Proteomes" id="UP000188354">
    <property type="component" value="Chromosome LG09"/>
</dbReference>
<feature type="domain" description="Cathepsin propeptide inhibitor" evidence="5">
    <location>
        <begin position="2"/>
        <end position="43"/>
    </location>
</feature>